<dbReference type="EMBL" id="CM000781">
    <property type="protein sequence ID" value="AQK70358.1"/>
    <property type="molecule type" value="Genomic_DNA"/>
</dbReference>
<reference evidence="1" key="1">
    <citation type="submission" date="2015-12" db="EMBL/GenBank/DDBJ databases">
        <title>Update maize B73 reference genome by single molecule sequencing technologies.</title>
        <authorList>
            <consortium name="Maize Genome Sequencing Project"/>
            <person name="Ware D."/>
        </authorList>
    </citation>
    <scope>NUCLEOTIDE SEQUENCE</scope>
    <source>
        <tissue evidence="1">Seedling</tissue>
    </source>
</reference>
<name>A0A1D6H6D5_MAIZE</name>
<proteinExistence type="predicted"/>
<sequence>MKWIHVKEKLVVLKKNAEPYVQMDCLQNVVLVATTKRNNNGGDAIRVEVAMLVL</sequence>
<dbReference type="eggNOG" id="ENOG502QRG9">
    <property type="taxonomic scope" value="Eukaryota"/>
</dbReference>
<gene>
    <name evidence="1" type="ORF">ZEAMMB73_Zm00001d016238</name>
</gene>
<accession>A0A1D6H6D5</accession>
<evidence type="ECO:0000313" key="1">
    <source>
        <dbReference type="EMBL" id="AQK70358.1"/>
    </source>
</evidence>
<protein>
    <submittedName>
        <fullName evidence="1">Uncharacterized protein</fullName>
    </submittedName>
</protein>
<dbReference type="AlphaFoldDB" id="A0A1D6H6D5"/>
<organism evidence="1">
    <name type="scientific">Zea mays</name>
    <name type="common">Maize</name>
    <dbReference type="NCBI Taxonomy" id="4577"/>
    <lineage>
        <taxon>Eukaryota</taxon>
        <taxon>Viridiplantae</taxon>
        <taxon>Streptophyta</taxon>
        <taxon>Embryophyta</taxon>
        <taxon>Tracheophyta</taxon>
        <taxon>Spermatophyta</taxon>
        <taxon>Magnoliopsida</taxon>
        <taxon>Liliopsida</taxon>
        <taxon>Poales</taxon>
        <taxon>Poaceae</taxon>
        <taxon>PACMAD clade</taxon>
        <taxon>Panicoideae</taxon>
        <taxon>Andropogonodae</taxon>
        <taxon>Andropogoneae</taxon>
        <taxon>Tripsacinae</taxon>
        <taxon>Zea</taxon>
    </lineage>
</organism>